<evidence type="ECO:0000313" key="2">
    <source>
        <dbReference type="EMBL" id="KAJ3583731.1"/>
    </source>
</evidence>
<accession>A0A9Q0D8G3</accession>
<reference evidence="2" key="1">
    <citation type="submission" date="2022-07" db="EMBL/GenBank/DDBJ databases">
        <title>Chromosome-level genome of Muraenolepis orangiensis.</title>
        <authorList>
            <person name="Kim J."/>
        </authorList>
    </citation>
    <scope>NUCLEOTIDE SEQUENCE</scope>
    <source>
        <strain evidence="2">KU_S4_2022</strain>
        <tissue evidence="2">Muscle</tissue>
    </source>
</reference>
<gene>
    <name evidence="2" type="ORF">NHX12_015639</name>
</gene>
<comment type="caution">
    <text evidence="2">The sequence shown here is derived from an EMBL/GenBank/DDBJ whole genome shotgun (WGS) entry which is preliminary data.</text>
</comment>
<organism evidence="2 3">
    <name type="scientific">Muraenolepis orangiensis</name>
    <name type="common">Patagonian moray cod</name>
    <dbReference type="NCBI Taxonomy" id="630683"/>
    <lineage>
        <taxon>Eukaryota</taxon>
        <taxon>Metazoa</taxon>
        <taxon>Chordata</taxon>
        <taxon>Craniata</taxon>
        <taxon>Vertebrata</taxon>
        <taxon>Euteleostomi</taxon>
        <taxon>Actinopterygii</taxon>
        <taxon>Neopterygii</taxon>
        <taxon>Teleostei</taxon>
        <taxon>Neoteleostei</taxon>
        <taxon>Acanthomorphata</taxon>
        <taxon>Zeiogadaria</taxon>
        <taxon>Gadariae</taxon>
        <taxon>Gadiformes</taxon>
        <taxon>Muraenolepidoidei</taxon>
        <taxon>Muraenolepididae</taxon>
        <taxon>Muraenolepis</taxon>
    </lineage>
</organism>
<evidence type="ECO:0000313" key="3">
    <source>
        <dbReference type="Proteomes" id="UP001148018"/>
    </source>
</evidence>
<dbReference type="Proteomes" id="UP001148018">
    <property type="component" value="Unassembled WGS sequence"/>
</dbReference>
<feature type="region of interest" description="Disordered" evidence="1">
    <location>
        <begin position="1"/>
        <end position="30"/>
    </location>
</feature>
<proteinExistence type="predicted"/>
<evidence type="ECO:0000256" key="1">
    <source>
        <dbReference type="SAM" id="MobiDB-lite"/>
    </source>
</evidence>
<name>A0A9Q0D8G3_9TELE</name>
<keyword evidence="3" id="KW-1185">Reference proteome</keyword>
<sequence length="89" mass="9711">MLEKARSSPPLEPLPESLSPGSFPPLPVRHRQAGSQLPCVSVGWGRAAACGGDSVDWDPEDLSNVEKFGPWEAIHLYPEGMVLEEEDRT</sequence>
<dbReference type="AlphaFoldDB" id="A0A9Q0D8G3"/>
<dbReference type="EMBL" id="JANIIK010000125">
    <property type="protein sequence ID" value="KAJ3583731.1"/>
    <property type="molecule type" value="Genomic_DNA"/>
</dbReference>
<protein>
    <submittedName>
        <fullName evidence="2">Uncharacterized protein</fullName>
    </submittedName>
</protein>